<feature type="transmembrane region" description="Helical" evidence="1">
    <location>
        <begin position="264"/>
        <end position="285"/>
    </location>
</feature>
<keyword evidence="1" id="KW-1133">Transmembrane helix</keyword>
<gene>
    <name evidence="2" type="ORF">SAMN02745172_00520</name>
</gene>
<dbReference type="EMBL" id="FRXO01000001">
    <property type="protein sequence ID" value="SHO61046.1"/>
    <property type="molecule type" value="Genomic_DNA"/>
</dbReference>
<evidence type="ECO:0000313" key="3">
    <source>
        <dbReference type="Proteomes" id="UP000186406"/>
    </source>
</evidence>
<dbReference type="Proteomes" id="UP000186406">
    <property type="component" value="Unassembled WGS sequence"/>
</dbReference>
<sequence>MRWWRTMRRWPAMRRRQAGGTLPGSAHPWHPVRWLRGAVRAAALALAALGAQAAPAAAETVVASVSSPRIDISSNFVGAEIVVFGVVERAHDEPMPPDGYDVAVVVRGPPQRVASRRKERVAGLWINGASEEFVGVPAFYALDSTRPVSEIAAPRVLEVFRIGLDNTSFGVGPVQRDDPFRAAIVNQRTAHGLFRERAGSVSMLTPTFFRVTVLLPKDVPDGLYSVETYVFASKRMVASELSALKVEKVGLEAQIHDMAVNAPLLYGLLIAALALATGWLGGVVFRRD</sequence>
<accession>A0A1M7Z8K5</accession>
<keyword evidence="1" id="KW-0472">Membrane</keyword>
<protein>
    <recommendedName>
        <fullName evidence="4">TIGR02186 family protein</fullName>
    </recommendedName>
</protein>
<dbReference type="AlphaFoldDB" id="A0A1M7Z8K5"/>
<dbReference type="Pfam" id="PF09608">
    <property type="entry name" value="Alph_Pro_TM"/>
    <property type="match status" value="1"/>
</dbReference>
<evidence type="ECO:0000313" key="2">
    <source>
        <dbReference type="EMBL" id="SHO61046.1"/>
    </source>
</evidence>
<keyword evidence="1" id="KW-0812">Transmembrane</keyword>
<evidence type="ECO:0000256" key="1">
    <source>
        <dbReference type="SAM" id="Phobius"/>
    </source>
</evidence>
<evidence type="ECO:0008006" key="4">
    <source>
        <dbReference type="Google" id="ProtNLM"/>
    </source>
</evidence>
<organism evidence="2 3">
    <name type="scientific">Pseudoxanthobacter soli DSM 19599</name>
    <dbReference type="NCBI Taxonomy" id="1123029"/>
    <lineage>
        <taxon>Bacteria</taxon>
        <taxon>Pseudomonadati</taxon>
        <taxon>Pseudomonadota</taxon>
        <taxon>Alphaproteobacteria</taxon>
        <taxon>Hyphomicrobiales</taxon>
        <taxon>Segnochrobactraceae</taxon>
        <taxon>Pseudoxanthobacter</taxon>
    </lineage>
</organism>
<proteinExistence type="predicted"/>
<dbReference type="InterPro" id="IPR019088">
    <property type="entry name" value="CHP02186-rel_TM"/>
</dbReference>
<dbReference type="STRING" id="1123029.SAMN02745172_00520"/>
<reference evidence="2 3" key="1">
    <citation type="submission" date="2016-12" db="EMBL/GenBank/DDBJ databases">
        <authorList>
            <person name="Song W.-J."/>
            <person name="Kurnit D.M."/>
        </authorList>
    </citation>
    <scope>NUCLEOTIDE SEQUENCE [LARGE SCALE GENOMIC DNA]</scope>
    <source>
        <strain evidence="2 3">DSM 19599</strain>
    </source>
</reference>
<name>A0A1M7Z8K5_9HYPH</name>
<keyword evidence="3" id="KW-1185">Reference proteome</keyword>